<reference evidence="2 3" key="1">
    <citation type="submission" date="2016-12" db="EMBL/GenBank/DDBJ databases">
        <title>Domibacillus antri genome sequencing.</title>
        <authorList>
            <person name="Verma A."/>
            <person name="Krishnamurthi S."/>
        </authorList>
    </citation>
    <scope>NUCLEOTIDE SEQUENCE [LARGE SCALE GENOMIC DNA]</scope>
    <source>
        <strain evidence="2 3">XD80</strain>
    </source>
</reference>
<dbReference type="AlphaFoldDB" id="A0A1Q8Q4A3"/>
<dbReference type="STRING" id="1714264.BTO30_10405"/>
<accession>A0A1Q8Q4A3</accession>
<keyword evidence="1" id="KW-1133">Transmembrane helix</keyword>
<keyword evidence="3" id="KW-1185">Reference proteome</keyword>
<organism evidence="2 3">
    <name type="scientific">Domibacillus antri</name>
    <dbReference type="NCBI Taxonomy" id="1714264"/>
    <lineage>
        <taxon>Bacteria</taxon>
        <taxon>Bacillati</taxon>
        <taxon>Bacillota</taxon>
        <taxon>Bacilli</taxon>
        <taxon>Bacillales</taxon>
        <taxon>Bacillaceae</taxon>
        <taxon>Domibacillus</taxon>
    </lineage>
</organism>
<gene>
    <name evidence="2" type="ORF">BTO30_10405</name>
</gene>
<comment type="caution">
    <text evidence="2">The sequence shown here is derived from an EMBL/GenBank/DDBJ whole genome shotgun (WGS) entry which is preliminary data.</text>
</comment>
<evidence type="ECO:0000313" key="2">
    <source>
        <dbReference type="EMBL" id="OLN22157.1"/>
    </source>
</evidence>
<sequence>MNPAQSFAHYFVKSGKAEMLNFYGWIFVYLGFAGLTTSNMDIIVYFIAQKQKIKGVPDGAVK</sequence>
<name>A0A1Q8Q4A3_9BACI</name>
<dbReference type="Proteomes" id="UP000185568">
    <property type="component" value="Unassembled WGS sequence"/>
</dbReference>
<feature type="transmembrane region" description="Helical" evidence="1">
    <location>
        <begin position="22"/>
        <end position="48"/>
    </location>
</feature>
<evidence type="ECO:0000256" key="1">
    <source>
        <dbReference type="SAM" id="Phobius"/>
    </source>
</evidence>
<evidence type="ECO:0000313" key="3">
    <source>
        <dbReference type="Proteomes" id="UP000185568"/>
    </source>
</evidence>
<proteinExistence type="predicted"/>
<protein>
    <submittedName>
        <fullName evidence="2">Uncharacterized protein</fullName>
    </submittedName>
</protein>
<keyword evidence="1" id="KW-0472">Membrane</keyword>
<dbReference type="EMBL" id="MSDU01000022">
    <property type="protein sequence ID" value="OLN22157.1"/>
    <property type="molecule type" value="Genomic_DNA"/>
</dbReference>
<keyword evidence="1" id="KW-0812">Transmembrane</keyword>